<dbReference type="NCBIfam" id="NF002991">
    <property type="entry name" value="PRK03739.1"/>
    <property type="match status" value="1"/>
</dbReference>
<comment type="pathway">
    <text evidence="2 10">Amino-acid biosynthesis; L-leucine biosynthesis; L-leucine from 3-methyl-2-oxobutanoate: step 1/4.</text>
</comment>
<dbReference type="SUPFAM" id="SSF51569">
    <property type="entry name" value="Aldolase"/>
    <property type="match status" value="1"/>
</dbReference>
<sequence>MAAHTQRPSGMNVHRYLPFHEQLEVSLPDRTWPDRVAESAPQWCAVDLRDGNQALIDPMGAERKLRMFRLLVEMGYKEIEVGFPAASQTDFDFVRLLIDEDLIPSDVSIQVLTQAREHLIERTFEAIVGAPRAIVHLYNSTSALQRRVVFDQDEDGIVDIAVSGARLVKKYGEQLTDTDLVYEYSPESYTGTELEFARRICDAVVEEFDASPQRRMILNLPATVEMASPNVYADSVEWMHRSLAHRDSVVLSLHPHNDRGTAVAAAELGYLAGADRIEGCLFGNGERTGNVDLVTLGMNLFSQGVDPEIDFSDMDRIKRTVEHCNQLAVPERSPWGGDLVFTAFSGSHQDAIKKGLEALEADAAAAGRRVEDGVWQVPYLPIDPKDIGRNYEAVIRVNSQSGKGGVAYLLRTEHHLELPRRAQIEFSKVIQSLADGQGGEVSGDQLWQVFADEYLPAEDADGTWGRYHVGTVQSETTADGAYAMSVELSSDGVTATRHARGNGPIDAFLAVLEEDGVDVRVLDYSEHALSEGGSAMAAAYVEAAVGDRVLWGVGLDHNTTSASLKAVVSAVNRALRDG</sequence>
<evidence type="ECO:0000313" key="12">
    <source>
        <dbReference type="EMBL" id="MBB4735302.1"/>
    </source>
</evidence>
<organism evidence="12 13">
    <name type="scientific">Micrococcus cohnii</name>
    <dbReference type="NCBI Taxonomy" id="993416"/>
    <lineage>
        <taxon>Bacteria</taxon>
        <taxon>Bacillati</taxon>
        <taxon>Actinomycetota</taxon>
        <taxon>Actinomycetes</taxon>
        <taxon>Micrococcales</taxon>
        <taxon>Micrococcaceae</taxon>
        <taxon>Micrococcus</taxon>
    </lineage>
</organism>
<dbReference type="PANTHER" id="PTHR46911:SF1">
    <property type="entry name" value="2-ISOPROPYLMALATE SYNTHASE"/>
    <property type="match status" value="1"/>
</dbReference>
<feature type="binding site" evidence="10">
    <location>
        <position position="256"/>
    </location>
    <ligand>
        <name>Mg(2+)</name>
        <dbReference type="ChEBI" id="CHEBI:18420"/>
    </ligand>
</feature>
<dbReference type="GO" id="GO:0005737">
    <property type="term" value="C:cytoplasm"/>
    <property type="evidence" value="ECO:0007669"/>
    <property type="project" value="UniProtKB-SubCell"/>
</dbReference>
<keyword evidence="5 10" id="KW-0432">Leucine biosynthesis</keyword>
<evidence type="ECO:0000256" key="10">
    <source>
        <dbReference type="HAMAP-Rule" id="MF_00572"/>
    </source>
</evidence>
<dbReference type="Proteomes" id="UP000540191">
    <property type="component" value="Unassembled WGS sequence"/>
</dbReference>
<dbReference type="PROSITE" id="PS00816">
    <property type="entry name" value="AIPM_HOMOCIT_SYNTH_2"/>
    <property type="match status" value="1"/>
</dbReference>
<dbReference type="SUPFAM" id="SSF89000">
    <property type="entry name" value="post-HMGL domain-like"/>
    <property type="match status" value="1"/>
</dbReference>
<dbReference type="UniPathway" id="UPA00048">
    <property type="reaction ID" value="UER00070"/>
</dbReference>
<comment type="subunit">
    <text evidence="10">Homodimer.</text>
</comment>
<dbReference type="InterPro" id="IPR000891">
    <property type="entry name" value="PYR_CT"/>
</dbReference>
<keyword evidence="13" id="KW-1185">Reference proteome</keyword>
<dbReference type="Pfam" id="PF08502">
    <property type="entry name" value="LeuA_dimer"/>
    <property type="match status" value="1"/>
</dbReference>
<evidence type="ECO:0000256" key="8">
    <source>
        <dbReference type="ARBA" id="ARBA00022723"/>
    </source>
</evidence>
<dbReference type="HAMAP" id="MF_00572">
    <property type="entry name" value="LeuA_type2"/>
    <property type="match status" value="1"/>
</dbReference>
<dbReference type="InterPro" id="IPR013709">
    <property type="entry name" value="2-isopropylmalate_synth_dimer"/>
</dbReference>
<dbReference type="GO" id="GO:0009098">
    <property type="term" value="P:L-leucine biosynthetic process"/>
    <property type="evidence" value="ECO:0007669"/>
    <property type="project" value="UniProtKB-UniRule"/>
</dbReference>
<evidence type="ECO:0000256" key="7">
    <source>
        <dbReference type="ARBA" id="ARBA00022679"/>
    </source>
</evidence>
<feature type="binding site" evidence="10">
    <location>
        <position position="254"/>
    </location>
    <ligand>
        <name>Mg(2+)</name>
        <dbReference type="ChEBI" id="CHEBI:18420"/>
    </ligand>
</feature>
<dbReference type="AlphaFoldDB" id="A0A7W7M326"/>
<keyword evidence="9 10" id="KW-0100">Branched-chain amino acid biosynthesis</keyword>
<dbReference type="GO" id="GO:0003985">
    <property type="term" value="F:acetyl-CoA C-acetyltransferase activity"/>
    <property type="evidence" value="ECO:0007669"/>
    <property type="project" value="UniProtKB-UniRule"/>
</dbReference>
<dbReference type="GO" id="GO:0003852">
    <property type="term" value="F:2-isopropylmalate synthase activity"/>
    <property type="evidence" value="ECO:0007669"/>
    <property type="project" value="UniProtKB-UniRule"/>
</dbReference>
<dbReference type="InterPro" id="IPR005668">
    <property type="entry name" value="IPM_Synthase"/>
</dbReference>
<evidence type="ECO:0000259" key="11">
    <source>
        <dbReference type="PROSITE" id="PS50991"/>
    </source>
</evidence>
<feature type="region of interest" description="Regulatory domain" evidence="10">
    <location>
        <begin position="457"/>
        <end position="578"/>
    </location>
</feature>
<keyword evidence="6 10" id="KW-0028">Amino-acid biosynthesis</keyword>
<feature type="binding site" evidence="10">
    <location>
        <position position="290"/>
    </location>
    <ligand>
        <name>Mg(2+)</name>
        <dbReference type="ChEBI" id="CHEBI:18420"/>
    </ligand>
</feature>
<evidence type="ECO:0000256" key="5">
    <source>
        <dbReference type="ARBA" id="ARBA00022430"/>
    </source>
</evidence>
<comment type="function">
    <text evidence="10">Catalyzes the condensation of the acetyl group of acetyl-CoA with 3-methyl-2-oxobutanoate (2-ketoisovalerate) to form 3-carboxy-3-hydroxy-4-methylpentanoate (2-isopropylmalate).</text>
</comment>
<name>A0A7W7M326_9MICC</name>
<feature type="domain" description="Pyruvate carboxyltransferase" evidence="11">
    <location>
        <begin position="41"/>
        <end position="315"/>
    </location>
</feature>
<evidence type="ECO:0000313" key="13">
    <source>
        <dbReference type="Proteomes" id="UP000540191"/>
    </source>
</evidence>
<keyword evidence="10" id="KW-0963">Cytoplasm</keyword>
<keyword evidence="8 10" id="KW-0479">Metal-binding</keyword>
<comment type="cofactor">
    <cofactor evidence="10">
        <name>Mg(2+)</name>
        <dbReference type="ChEBI" id="CHEBI:18420"/>
    </cofactor>
</comment>
<dbReference type="CDD" id="cd07942">
    <property type="entry name" value="DRE_TIM_LeuA"/>
    <property type="match status" value="1"/>
</dbReference>
<dbReference type="SUPFAM" id="SSF110921">
    <property type="entry name" value="2-isopropylmalate synthase LeuA, allosteric (dimerisation) domain"/>
    <property type="match status" value="1"/>
</dbReference>
<dbReference type="GO" id="GO:0000287">
    <property type="term" value="F:magnesium ion binding"/>
    <property type="evidence" value="ECO:0007669"/>
    <property type="project" value="UniProtKB-UniRule"/>
</dbReference>
<comment type="catalytic activity">
    <reaction evidence="1 10">
        <text>3-methyl-2-oxobutanoate + acetyl-CoA + H2O = (2S)-2-isopropylmalate + CoA + H(+)</text>
        <dbReference type="Rhea" id="RHEA:21524"/>
        <dbReference type="ChEBI" id="CHEBI:1178"/>
        <dbReference type="ChEBI" id="CHEBI:11851"/>
        <dbReference type="ChEBI" id="CHEBI:15377"/>
        <dbReference type="ChEBI" id="CHEBI:15378"/>
        <dbReference type="ChEBI" id="CHEBI:57287"/>
        <dbReference type="ChEBI" id="CHEBI:57288"/>
        <dbReference type="EC" id="2.3.3.13"/>
    </reaction>
</comment>
<dbReference type="InterPro" id="IPR013785">
    <property type="entry name" value="Aldolase_TIM"/>
</dbReference>
<evidence type="ECO:0000256" key="6">
    <source>
        <dbReference type="ARBA" id="ARBA00022605"/>
    </source>
</evidence>
<reference evidence="12 13" key="1">
    <citation type="submission" date="2020-08" db="EMBL/GenBank/DDBJ databases">
        <title>Sequencing the genomes of 1000 actinobacteria strains.</title>
        <authorList>
            <person name="Klenk H.-P."/>
        </authorList>
    </citation>
    <scope>NUCLEOTIDE SEQUENCE [LARGE SCALE GENOMIC DNA]</scope>
    <source>
        <strain evidence="12 13">DSM 23974</strain>
    </source>
</reference>
<keyword evidence="10" id="KW-0460">Magnesium</keyword>
<dbReference type="InterPro" id="IPR039371">
    <property type="entry name" value="LeuA_N_DRE-TIM"/>
</dbReference>
<comment type="caution">
    <text evidence="12">The sequence shown here is derived from an EMBL/GenBank/DDBJ whole genome shotgun (WGS) entry which is preliminary data.</text>
</comment>
<dbReference type="PROSITE" id="PS00815">
    <property type="entry name" value="AIPM_HOMOCIT_SYNTH_1"/>
    <property type="match status" value="1"/>
</dbReference>
<dbReference type="InterPro" id="IPR002034">
    <property type="entry name" value="AIPM/Hcit_synth_CS"/>
</dbReference>
<dbReference type="Pfam" id="PF00682">
    <property type="entry name" value="HMGL-like"/>
    <property type="match status" value="1"/>
</dbReference>
<dbReference type="EMBL" id="JACHNA010000001">
    <property type="protein sequence ID" value="MBB4735302.1"/>
    <property type="molecule type" value="Genomic_DNA"/>
</dbReference>
<dbReference type="Pfam" id="PF22615">
    <property type="entry name" value="IPMS_D2"/>
    <property type="match status" value="1"/>
</dbReference>
<dbReference type="SMART" id="SM00917">
    <property type="entry name" value="LeuA_dimer"/>
    <property type="match status" value="1"/>
</dbReference>
<dbReference type="Gene3D" id="3.30.160.270">
    <property type="match status" value="1"/>
</dbReference>
<evidence type="ECO:0000256" key="2">
    <source>
        <dbReference type="ARBA" id="ARBA00004689"/>
    </source>
</evidence>
<proteinExistence type="inferred from homology"/>
<keyword evidence="7 10" id="KW-0808">Transferase</keyword>
<accession>A0A7W7M326</accession>
<dbReference type="PANTHER" id="PTHR46911">
    <property type="match status" value="1"/>
</dbReference>
<comment type="subcellular location">
    <subcellularLocation>
        <location evidence="10">Cytoplasm</location>
    </subcellularLocation>
</comment>
<evidence type="ECO:0000256" key="3">
    <source>
        <dbReference type="ARBA" id="ARBA00009767"/>
    </source>
</evidence>
<comment type="similarity">
    <text evidence="3 10">Belongs to the alpha-IPM synthase/homocitrate synthase family. LeuA type 2 subfamily.</text>
</comment>
<keyword evidence="12" id="KW-0012">Acyltransferase</keyword>
<evidence type="ECO:0000256" key="4">
    <source>
        <dbReference type="ARBA" id="ARBA00012973"/>
    </source>
</evidence>
<dbReference type="InterPro" id="IPR054692">
    <property type="entry name" value="LeuA-like_post-cat"/>
</dbReference>
<evidence type="ECO:0000256" key="1">
    <source>
        <dbReference type="ARBA" id="ARBA00000064"/>
    </source>
</evidence>
<dbReference type="NCBIfam" id="TIGR00970">
    <property type="entry name" value="leuA_yeast"/>
    <property type="match status" value="1"/>
</dbReference>
<protein>
    <recommendedName>
        <fullName evidence="4 10">2-isopropylmalate synthase</fullName>
        <ecNumber evidence="4 10">2.3.3.13</ecNumber>
    </recommendedName>
    <alternativeName>
        <fullName evidence="10">Alpha-IPM synthase</fullName>
    </alternativeName>
    <alternativeName>
        <fullName evidence="10">Alpha-isopropylmalate synthase</fullName>
    </alternativeName>
</protein>
<dbReference type="Gene3D" id="3.20.20.70">
    <property type="entry name" value="Aldolase class I"/>
    <property type="match status" value="1"/>
</dbReference>
<feature type="binding site" evidence="10">
    <location>
        <position position="50"/>
    </location>
    <ligand>
        <name>Mg(2+)</name>
        <dbReference type="ChEBI" id="CHEBI:18420"/>
    </ligand>
</feature>
<dbReference type="PROSITE" id="PS50991">
    <property type="entry name" value="PYR_CT"/>
    <property type="match status" value="1"/>
</dbReference>
<gene>
    <name evidence="10" type="primary">leuA</name>
    <name evidence="12" type="ORF">HDA30_000810</name>
</gene>
<dbReference type="RefSeq" id="WP_184241186.1">
    <property type="nucleotide sequence ID" value="NZ_JACHNA010000001.1"/>
</dbReference>
<dbReference type="InterPro" id="IPR036230">
    <property type="entry name" value="LeuA_allosteric_dom_sf"/>
</dbReference>
<dbReference type="EC" id="2.3.3.13" evidence="4 10"/>
<evidence type="ECO:0000256" key="9">
    <source>
        <dbReference type="ARBA" id="ARBA00023304"/>
    </source>
</evidence>